<organism evidence="2 3">
    <name type="scientific">Extremus antarcticus</name>
    <dbReference type="NCBI Taxonomy" id="702011"/>
    <lineage>
        <taxon>Eukaryota</taxon>
        <taxon>Fungi</taxon>
        <taxon>Dikarya</taxon>
        <taxon>Ascomycota</taxon>
        <taxon>Pezizomycotina</taxon>
        <taxon>Dothideomycetes</taxon>
        <taxon>Dothideomycetidae</taxon>
        <taxon>Mycosphaerellales</taxon>
        <taxon>Extremaceae</taxon>
        <taxon>Extremus</taxon>
    </lineage>
</organism>
<proteinExistence type="predicted"/>
<name>A0AAJ0GFU9_9PEZI</name>
<feature type="region of interest" description="Disordered" evidence="1">
    <location>
        <begin position="261"/>
        <end position="285"/>
    </location>
</feature>
<reference evidence="2" key="1">
    <citation type="submission" date="2023-04" db="EMBL/GenBank/DDBJ databases">
        <title>Black Yeasts Isolated from many extreme environments.</title>
        <authorList>
            <person name="Coleine C."/>
            <person name="Stajich J.E."/>
            <person name="Selbmann L."/>
        </authorList>
    </citation>
    <scope>NUCLEOTIDE SEQUENCE</scope>
    <source>
        <strain evidence="2">CCFEE 5312</strain>
    </source>
</reference>
<feature type="compositionally biased region" description="Basic and acidic residues" evidence="1">
    <location>
        <begin position="264"/>
        <end position="285"/>
    </location>
</feature>
<comment type="caution">
    <text evidence="2">The sequence shown here is derived from an EMBL/GenBank/DDBJ whole genome shotgun (WGS) entry which is preliminary data.</text>
</comment>
<evidence type="ECO:0000313" key="2">
    <source>
        <dbReference type="EMBL" id="KAK3056714.1"/>
    </source>
</evidence>
<protein>
    <submittedName>
        <fullName evidence="2">Uncharacterized protein</fullName>
    </submittedName>
</protein>
<dbReference type="EMBL" id="JAWDJX010000005">
    <property type="protein sequence ID" value="KAK3056714.1"/>
    <property type="molecule type" value="Genomic_DNA"/>
</dbReference>
<dbReference type="Proteomes" id="UP001271007">
    <property type="component" value="Unassembled WGS sequence"/>
</dbReference>
<feature type="region of interest" description="Disordered" evidence="1">
    <location>
        <begin position="21"/>
        <end position="45"/>
    </location>
</feature>
<sequence>MEYHQSKNIYRSRWRTEDEYGYDKSMYPPSHDRDGNTTYGDGHGNNRYRGPFGKITEANNSIYRPAPIPLDLDSHGRMSERTCRFDENIDGGPLDGEPEYGVLNFDREANGDDAYDYWGDEVPDYDNFNHAGPLSEDPEYGVLNFERPNIGNDAYRSSGDRIPDGWYRDRARPLSGDPEYGMLRFGERPRGVPDYTSSKTVIPDSGHWDHAGPLSEEPDFGTIDFRADRDPDRDAFMSWGHDAYDDEHWDPDFEEHDIDWMPEIGRDRTPAARRDAQDSGEYDYR</sequence>
<evidence type="ECO:0000256" key="1">
    <source>
        <dbReference type="SAM" id="MobiDB-lite"/>
    </source>
</evidence>
<dbReference type="AlphaFoldDB" id="A0AAJ0GFU9"/>
<evidence type="ECO:0000313" key="3">
    <source>
        <dbReference type="Proteomes" id="UP001271007"/>
    </source>
</evidence>
<keyword evidence="3" id="KW-1185">Reference proteome</keyword>
<accession>A0AAJ0GFU9</accession>
<gene>
    <name evidence="2" type="ORF">LTR09_002507</name>
</gene>